<dbReference type="SMART" id="SM00406">
    <property type="entry name" value="IGv"/>
    <property type="match status" value="1"/>
</dbReference>
<feature type="signal peptide" evidence="11">
    <location>
        <begin position="1"/>
        <end position="19"/>
    </location>
</feature>
<dbReference type="GeneTree" id="ENSGT00940000161255"/>
<keyword evidence="6" id="KW-1064">Adaptive immunity</keyword>
<evidence type="ECO:0000259" key="12">
    <source>
        <dbReference type="PROSITE" id="PS50835"/>
    </source>
</evidence>
<reference evidence="13" key="2">
    <citation type="submission" date="2025-09" db="UniProtKB">
        <authorList>
            <consortium name="Ensembl"/>
        </authorList>
    </citation>
    <scope>IDENTIFICATION</scope>
</reference>
<keyword evidence="7" id="KW-0472">Membrane</keyword>
<keyword evidence="11" id="KW-0732">Signal</keyword>
<dbReference type="STRING" id="39432.ENSSBOP00000000312"/>
<name>A0A2K6RYV1_SAIBB</name>
<evidence type="ECO:0000256" key="7">
    <source>
        <dbReference type="ARBA" id="ARBA00023136"/>
    </source>
</evidence>
<feature type="chain" id="PRO_5014344105" description="Ig-like domain-containing protein" evidence="11">
    <location>
        <begin position="20"/>
        <end position="132"/>
    </location>
</feature>
<evidence type="ECO:0000256" key="1">
    <source>
        <dbReference type="ARBA" id="ARBA00004236"/>
    </source>
</evidence>
<evidence type="ECO:0000256" key="3">
    <source>
        <dbReference type="ARBA" id="ARBA00022475"/>
    </source>
</evidence>
<dbReference type="FunFam" id="2.60.40.10:FF:000556">
    <property type="entry name" value="Immunoglobulin heavy variable 7-81 (non-functional)"/>
    <property type="match status" value="1"/>
</dbReference>
<dbReference type="GO" id="GO:0002250">
    <property type="term" value="P:adaptive immune response"/>
    <property type="evidence" value="ECO:0007669"/>
    <property type="project" value="UniProtKB-KW"/>
</dbReference>
<dbReference type="SMART" id="SM00409">
    <property type="entry name" value="IG"/>
    <property type="match status" value="1"/>
</dbReference>
<keyword evidence="3" id="KW-1003">Cell membrane</keyword>
<evidence type="ECO:0000256" key="2">
    <source>
        <dbReference type="ARBA" id="ARBA00004613"/>
    </source>
</evidence>
<dbReference type="Proteomes" id="UP000233220">
    <property type="component" value="Unplaced"/>
</dbReference>
<dbReference type="AlphaFoldDB" id="A0A2K6RYV1"/>
<keyword evidence="4" id="KW-0964">Secreted</keyword>
<dbReference type="OMA" id="RFTFSMD"/>
<dbReference type="PROSITE" id="PS50835">
    <property type="entry name" value="IG_LIKE"/>
    <property type="match status" value="1"/>
</dbReference>
<comment type="subcellular location">
    <subcellularLocation>
        <location evidence="1">Cell membrane</location>
    </subcellularLocation>
    <subcellularLocation>
        <location evidence="2">Secreted</location>
    </subcellularLocation>
</comment>
<evidence type="ECO:0000313" key="14">
    <source>
        <dbReference type="Proteomes" id="UP000233220"/>
    </source>
</evidence>
<keyword evidence="8" id="KW-0393">Immunoglobulin domain</keyword>
<reference evidence="13" key="1">
    <citation type="submission" date="2025-08" db="UniProtKB">
        <authorList>
            <consortium name="Ensembl"/>
        </authorList>
    </citation>
    <scope>IDENTIFICATION</scope>
</reference>
<evidence type="ECO:0000313" key="13">
    <source>
        <dbReference type="Ensembl" id="ENSSBOP00000000312.1"/>
    </source>
</evidence>
<dbReference type="InterPro" id="IPR007110">
    <property type="entry name" value="Ig-like_dom"/>
</dbReference>
<evidence type="ECO:0000256" key="8">
    <source>
        <dbReference type="ARBA" id="ARBA00023319"/>
    </source>
</evidence>
<keyword evidence="10" id="KW-1280">Immunoglobulin</keyword>
<dbReference type="GO" id="GO:0005576">
    <property type="term" value="C:extracellular region"/>
    <property type="evidence" value="ECO:0007669"/>
    <property type="project" value="UniProtKB-SubCell"/>
</dbReference>
<accession>A0A2K6RYV1</accession>
<keyword evidence="14" id="KW-1185">Reference proteome</keyword>
<dbReference type="Pfam" id="PF07686">
    <property type="entry name" value="V-set"/>
    <property type="match status" value="1"/>
</dbReference>
<dbReference type="InterPro" id="IPR013106">
    <property type="entry name" value="Ig_V-set"/>
</dbReference>
<keyword evidence="5" id="KW-0391">Immunity</keyword>
<feature type="domain" description="Ig-like" evidence="12">
    <location>
        <begin position="19"/>
        <end position="132"/>
    </location>
</feature>
<evidence type="ECO:0000256" key="6">
    <source>
        <dbReference type="ARBA" id="ARBA00023130"/>
    </source>
</evidence>
<dbReference type="SUPFAM" id="SSF48726">
    <property type="entry name" value="Immunoglobulin"/>
    <property type="match status" value="1"/>
</dbReference>
<organism evidence="13 14">
    <name type="scientific">Saimiri boliviensis boliviensis</name>
    <name type="common">Bolivian squirrel monkey</name>
    <dbReference type="NCBI Taxonomy" id="39432"/>
    <lineage>
        <taxon>Eukaryota</taxon>
        <taxon>Metazoa</taxon>
        <taxon>Chordata</taxon>
        <taxon>Craniata</taxon>
        <taxon>Vertebrata</taxon>
        <taxon>Euteleostomi</taxon>
        <taxon>Mammalia</taxon>
        <taxon>Eutheria</taxon>
        <taxon>Euarchontoglires</taxon>
        <taxon>Primates</taxon>
        <taxon>Haplorrhini</taxon>
        <taxon>Platyrrhini</taxon>
        <taxon>Cebidae</taxon>
        <taxon>Saimiriinae</taxon>
        <taxon>Saimiri</taxon>
    </lineage>
</organism>
<dbReference type="GO" id="GO:0019814">
    <property type="term" value="C:immunoglobulin complex"/>
    <property type="evidence" value="ECO:0007669"/>
    <property type="project" value="UniProtKB-KW"/>
</dbReference>
<protein>
    <recommendedName>
        <fullName evidence="12">Ig-like domain-containing protein</fullName>
    </recommendedName>
</protein>
<dbReference type="InterPro" id="IPR013783">
    <property type="entry name" value="Ig-like_fold"/>
</dbReference>
<comment type="subunit">
    <text evidence="9">Immunoglobulins are composed of two identical heavy chains and two identical light chains; disulfide-linked.</text>
</comment>
<dbReference type="InterPro" id="IPR050199">
    <property type="entry name" value="IgHV"/>
</dbReference>
<evidence type="ECO:0000256" key="10">
    <source>
        <dbReference type="ARBA" id="ARBA00043265"/>
    </source>
</evidence>
<dbReference type="Gene3D" id="2.60.40.10">
    <property type="entry name" value="Immunoglobulins"/>
    <property type="match status" value="1"/>
</dbReference>
<evidence type="ECO:0000256" key="4">
    <source>
        <dbReference type="ARBA" id="ARBA00022525"/>
    </source>
</evidence>
<proteinExistence type="predicted"/>
<evidence type="ECO:0000256" key="9">
    <source>
        <dbReference type="ARBA" id="ARBA00038737"/>
    </source>
</evidence>
<dbReference type="PANTHER" id="PTHR23266">
    <property type="entry name" value="IMMUNOGLOBULIN HEAVY CHAIN"/>
    <property type="match status" value="1"/>
</dbReference>
<dbReference type="InterPro" id="IPR003599">
    <property type="entry name" value="Ig_sub"/>
</dbReference>
<dbReference type="GO" id="GO:0005886">
    <property type="term" value="C:plasma membrane"/>
    <property type="evidence" value="ECO:0007669"/>
    <property type="project" value="UniProtKB-SubCell"/>
</dbReference>
<sequence length="132" mass="14588">MVWTWRIFLLVAAAIGVHSQVQMVQSGPELKQPGPSVRVSCKASGYTFNSYAINWVGQVPGQGLEGMGWINTYTGKPTYAQGFTGRFVFSMDTSISTAYLQISSLKAEDTAVYYCVRHSVTTHILRVSETLR</sequence>
<dbReference type="InterPro" id="IPR036179">
    <property type="entry name" value="Ig-like_dom_sf"/>
</dbReference>
<evidence type="ECO:0000256" key="5">
    <source>
        <dbReference type="ARBA" id="ARBA00022859"/>
    </source>
</evidence>
<evidence type="ECO:0000256" key="11">
    <source>
        <dbReference type="SAM" id="SignalP"/>
    </source>
</evidence>
<dbReference type="Ensembl" id="ENSSBOT00000001427.1">
    <property type="protein sequence ID" value="ENSSBOP00000000312.1"/>
    <property type="gene ID" value="ENSSBOG00000001311.1"/>
</dbReference>